<dbReference type="InterPro" id="IPR036249">
    <property type="entry name" value="Thioredoxin-like_sf"/>
</dbReference>
<protein>
    <recommendedName>
        <fullName evidence="5">Peroxiredoxin-like 2A</fullName>
    </recommendedName>
    <alternativeName>
        <fullName evidence="7">Peroxiredoxin-like 2 activated in M-CSF stimulated monocytes</fullName>
    </alternativeName>
    <alternativeName>
        <fullName evidence="6">Redox-regulatory protein FAM213A</fullName>
    </alternativeName>
</protein>
<evidence type="ECO:0000256" key="5">
    <source>
        <dbReference type="ARBA" id="ARBA00023849"/>
    </source>
</evidence>
<keyword evidence="2" id="KW-0963">Cytoplasm</keyword>
<evidence type="ECO:0000256" key="2">
    <source>
        <dbReference type="ARBA" id="ARBA00022490"/>
    </source>
</evidence>
<organism evidence="8 9">
    <name type="scientific">Dendrobium nobile</name>
    <name type="common">Orchid</name>
    <dbReference type="NCBI Taxonomy" id="94219"/>
    <lineage>
        <taxon>Eukaryota</taxon>
        <taxon>Viridiplantae</taxon>
        <taxon>Streptophyta</taxon>
        <taxon>Embryophyta</taxon>
        <taxon>Tracheophyta</taxon>
        <taxon>Spermatophyta</taxon>
        <taxon>Magnoliopsida</taxon>
        <taxon>Liliopsida</taxon>
        <taxon>Asparagales</taxon>
        <taxon>Orchidaceae</taxon>
        <taxon>Epidendroideae</taxon>
        <taxon>Malaxideae</taxon>
        <taxon>Dendrobiinae</taxon>
        <taxon>Dendrobium</taxon>
    </lineage>
</organism>
<comment type="similarity">
    <text evidence="4">Belongs to the peroxiredoxin-like PRXL2 family. PRXL2A subfamily.</text>
</comment>
<dbReference type="GO" id="GO:0005737">
    <property type="term" value="C:cytoplasm"/>
    <property type="evidence" value="ECO:0007669"/>
    <property type="project" value="UniProtKB-SubCell"/>
</dbReference>
<dbReference type="EMBL" id="JAGYWB010000012">
    <property type="protein sequence ID" value="KAI0502402.1"/>
    <property type="molecule type" value="Genomic_DNA"/>
</dbReference>
<dbReference type="Pfam" id="PF13911">
    <property type="entry name" value="AhpC-TSA_2"/>
    <property type="match status" value="1"/>
</dbReference>
<proteinExistence type="inferred from homology"/>
<gene>
    <name evidence="8" type="ORF">KFK09_017351</name>
</gene>
<sequence length="382" mass="42286">MAGSFSVEEFVGDGVLKEFIPKLVEEGWSDVPTLKMMSSDDMERFKLTQQQKDAMELRKHLHDQSLMQYADMMEASKLSLQNLLSMSNAALSSQFNMKKAHISRFISKGKNISCAYESCNGSINGSKKGNLQTSDLNAKSTLDLKLNEGHIFKGTVSAKPAGSRLCGCIRTPPIVEDVASYSSIANVAVQKQASEYKVGVESKVASNLPTMKASDLWREKAAILLCIRRPGCIMCRAEAHRLYSRKPIFDALGIQLVAVFHEQIESEVKEFWPHYWGGVVLIDKKMGFFRALGGGQLLKDSFLTGFVLNSQAKANYKAAKATGFEGNYRGEGQIKGGMFIVRKGRGGIAYQFIERNFGDWAPIAEVVEICNRIKNELQGHGE</sequence>
<comment type="caution">
    <text evidence="8">The sequence shown here is derived from an EMBL/GenBank/DDBJ whole genome shotgun (WGS) entry which is preliminary data.</text>
</comment>
<dbReference type="SUPFAM" id="SSF52833">
    <property type="entry name" value="Thioredoxin-like"/>
    <property type="match status" value="1"/>
</dbReference>
<evidence type="ECO:0000256" key="4">
    <source>
        <dbReference type="ARBA" id="ARBA00023787"/>
    </source>
</evidence>
<evidence type="ECO:0000256" key="7">
    <source>
        <dbReference type="ARBA" id="ARBA00032129"/>
    </source>
</evidence>
<dbReference type="PANTHER" id="PTHR28630">
    <property type="match status" value="1"/>
</dbReference>
<dbReference type="PANTHER" id="PTHR28630:SF31">
    <property type="entry name" value="PEROXIREDOXIN-LIKE 2A"/>
    <property type="match status" value="1"/>
</dbReference>
<dbReference type="OrthoDB" id="40334at2759"/>
<evidence type="ECO:0000256" key="1">
    <source>
        <dbReference type="ARBA" id="ARBA00004496"/>
    </source>
</evidence>
<accession>A0A8T3B369</accession>
<dbReference type="AlphaFoldDB" id="A0A8T3B369"/>
<evidence type="ECO:0000256" key="3">
    <source>
        <dbReference type="ARBA" id="ARBA00023284"/>
    </source>
</evidence>
<keyword evidence="3" id="KW-0676">Redox-active center</keyword>
<dbReference type="InterPro" id="IPR032801">
    <property type="entry name" value="PXL2A/B/C"/>
</dbReference>
<evidence type="ECO:0000313" key="9">
    <source>
        <dbReference type="Proteomes" id="UP000829196"/>
    </source>
</evidence>
<reference evidence="8" key="1">
    <citation type="journal article" date="2022" name="Front. Genet.">
        <title>Chromosome-Scale Assembly of the Dendrobium nobile Genome Provides Insights Into the Molecular Mechanism of the Biosynthesis of the Medicinal Active Ingredient of Dendrobium.</title>
        <authorList>
            <person name="Xu Q."/>
            <person name="Niu S.-C."/>
            <person name="Li K.-L."/>
            <person name="Zheng P.-J."/>
            <person name="Zhang X.-J."/>
            <person name="Jia Y."/>
            <person name="Liu Y."/>
            <person name="Niu Y.-X."/>
            <person name="Yu L.-H."/>
            <person name="Chen D.-F."/>
            <person name="Zhang G.-Q."/>
        </authorList>
    </citation>
    <scope>NUCLEOTIDE SEQUENCE</scope>
    <source>
        <tissue evidence="8">Leaf</tissue>
    </source>
</reference>
<evidence type="ECO:0000313" key="8">
    <source>
        <dbReference type="EMBL" id="KAI0502402.1"/>
    </source>
</evidence>
<dbReference type="Gene3D" id="3.40.30.10">
    <property type="entry name" value="Glutaredoxin"/>
    <property type="match status" value="1"/>
</dbReference>
<keyword evidence="9" id="KW-1185">Reference proteome</keyword>
<comment type="subcellular location">
    <subcellularLocation>
        <location evidence="1">Cytoplasm</location>
    </subcellularLocation>
</comment>
<dbReference type="Proteomes" id="UP000829196">
    <property type="component" value="Unassembled WGS sequence"/>
</dbReference>
<name>A0A8T3B369_DENNO</name>
<evidence type="ECO:0000256" key="6">
    <source>
        <dbReference type="ARBA" id="ARBA00032058"/>
    </source>
</evidence>